<evidence type="ECO:0000313" key="3">
    <source>
        <dbReference type="Proteomes" id="UP001188597"/>
    </source>
</evidence>
<reference evidence="2" key="1">
    <citation type="submission" date="2022-12" db="EMBL/GenBank/DDBJ databases">
        <title>Draft genome assemblies for two species of Escallonia (Escalloniales).</title>
        <authorList>
            <person name="Chanderbali A."/>
            <person name="Dervinis C."/>
            <person name="Anghel I."/>
            <person name="Soltis D."/>
            <person name="Soltis P."/>
            <person name="Zapata F."/>
        </authorList>
    </citation>
    <scope>NUCLEOTIDE SEQUENCE</scope>
    <source>
        <strain evidence="2">UCBG64.0493</strain>
        <tissue evidence="2">Leaf</tissue>
    </source>
</reference>
<dbReference type="InterPro" id="IPR043502">
    <property type="entry name" value="DNA/RNA_pol_sf"/>
</dbReference>
<evidence type="ECO:0000259" key="1">
    <source>
        <dbReference type="Pfam" id="PF17919"/>
    </source>
</evidence>
<sequence length="226" mass="26268">MKFPKEQGIGKVKGDQTVSRQSYVTSCRSKNKKALIIEDLREDTKMQREEPVQDLVSIEVYPEDKDQNVRIGSNLKETTKLELVNLLRTYADIFPWEDLWLVQLNDVYHSLKAIKKAKDFAWTDDCHKLFEELKVYLGSPPLLSKPLPREDLFLYLSVTEVAVSAVLVREEDGVQKPIYYVSKVLQDVETRYLKIDKIALALITLARRLRPYFQSHTIVDLKDRPL</sequence>
<dbReference type="EMBL" id="JAVXUP010004116">
    <property type="protein sequence ID" value="KAK2997576.1"/>
    <property type="molecule type" value="Genomic_DNA"/>
</dbReference>
<feature type="domain" description="Reverse transcriptase/retrotransposon-derived protein RNase H-like" evidence="1">
    <location>
        <begin position="122"/>
        <end position="218"/>
    </location>
</feature>
<evidence type="ECO:0000313" key="2">
    <source>
        <dbReference type="EMBL" id="KAK2997576.1"/>
    </source>
</evidence>
<keyword evidence="3" id="KW-1185">Reference proteome</keyword>
<dbReference type="PANTHER" id="PTHR48475:SF2">
    <property type="entry name" value="RIBONUCLEASE H"/>
    <property type="match status" value="1"/>
</dbReference>
<gene>
    <name evidence="2" type="ORF">RJ639_024829</name>
</gene>
<dbReference type="InterPro" id="IPR041577">
    <property type="entry name" value="RT_RNaseH_2"/>
</dbReference>
<dbReference type="Pfam" id="PF17919">
    <property type="entry name" value="RT_RNaseH_2"/>
    <property type="match status" value="1"/>
</dbReference>
<proteinExistence type="predicted"/>
<dbReference type="SUPFAM" id="SSF56672">
    <property type="entry name" value="DNA/RNA polymerases"/>
    <property type="match status" value="1"/>
</dbReference>
<accession>A0AA88UXF7</accession>
<dbReference type="AlphaFoldDB" id="A0AA88UXF7"/>
<dbReference type="PANTHER" id="PTHR48475">
    <property type="entry name" value="RIBONUCLEASE H"/>
    <property type="match status" value="1"/>
</dbReference>
<protein>
    <recommendedName>
        <fullName evidence="1">Reverse transcriptase/retrotransposon-derived protein RNase H-like domain-containing protein</fullName>
    </recommendedName>
</protein>
<name>A0AA88UXF7_9ASTE</name>
<comment type="caution">
    <text evidence="2">The sequence shown here is derived from an EMBL/GenBank/DDBJ whole genome shotgun (WGS) entry which is preliminary data.</text>
</comment>
<dbReference type="Proteomes" id="UP001188597">
    <property type="component" value="Unassembled WGS sequence"/>
</dbReference>
<organism evidence="2 3">
    <name type="scientific">Escallonia herrerae</name>
    <dbReference type="NCBI Taxonomy" id="1293975"/>
    <lineage>
        <taxon>Eukaryota</taxon>
        <taxon>Viridiplantae</taxon>
        <taxon>Streptophyta</taxon>
        <taxon>Embryophyta</taxon>
        <taxon>Tracheophyta</taxon>
        <taxon>Spermatophyta</taxon>
        <taxon>Magnoliopsida</taxon>
        <taxon>eudicotyledons</taxon>
        <taxon>Gunneridae</taxon>
        <taxon>Pentapetalae</taxon>
        <taxon>asterids</taxon>
        <taxon>campanulids</taxon>
        <taxon>Escalloniales</taxon>
        <taxon>Escalloniaceae</taxon>
        <taxon>Escallonia</taxon>
    </lineage>
</organism>